<gene>
    <name evidence="8" type="primary">LOC105138854</name>
</gene>
<dbReference type="PANTHER" id="PTHR45717:SF20">
    <property type="entry name" value="OS07G0598500 PROTEIN"/>
    <property type="match status" value="1"/>
</dbReference>
<dbReference type="KEGG" id="peu:105138854"/>
<accession>A0AAJ6V855</accession>
<dbReference type="SUPFAM" id="SSF48452">
    <property type="entry name" value="TPR-like"/>
    <property type="match status" value="2"/>
</dbReference>
<evidence type="ECO:0000256" key="6">
    <source>
        <dbReference type="PROSITE-ProRule" id="PRU00708"/>
    </source>
</evidence>
<dbReference type="Gene3D" id="1.25.40.10">
    <property type="entry name" value="Tetratricopeptide repeat domain"/>
    <property type="match status" value="2"/>
</dbReference>
<evidence type="ECO:0000256" key="4">
    <source>
        <dbReference type="ARBA" id="ARBA00022946"/>
    </source>
</evidence>
<reference evidence="8" key="1">
    <citation type="submission" date="2025-08" db="UniProtKB">
        <authorList>
            <consortium name="RefSeq"/>
        </authorList>
    </citation>
    <scope>IDENTIFICATION</scope>
</reference>
<keyword evidence="4" id="KW-0809">Transit peptide</keyword>
<evidence type="ECO:0000256" key="1">
    <source>
        <dbReference type="ARBA" id="ARBA00004173"/>
    </source>
</evidence>
<keyword evidence="7" id="KW-1185">Reference proteome</keyword>
<comment type="similarity">
    <text evidence="2">Belongs to the PPR family. P subfamily.</text>
</comment>
<dbReference type="PROSITE" id="PS51375">
    <property type="entry name" value="PPR"/>
    <property type="match status" value="2"/>
</dbReference>
<protein>
    <submittedName>
        <fullName evidence="8">Pentatricopeptide repeat-containing protein At4g21705, mitochondrial-like</fullName>
    </submittedName>
</protein>
<keyword evidence="5" id="KW-0496">Mitochondrion</keyword>
<dbReference type="AlphaFoldDB" id="A0AAJ6V855"/>
<organism evidence="7 8">
    <name type="scientific">Populus euphratica</name>
    <name type="common">Euphrates poplar</name>
    <dbReference type="NCBI Taxonomy" id="75702"/>
    <lineage>
        <taxon>Eukaryota</taxon>
        <taxon>Viridiplantae</taxon>
        <taxon>Streptophyta</taxon>
        <taxon>Embryophyta</taxon>
        <taxon>Tracheophyta</taxon>
        <taxon>Spermatophyta</taxon>
        <taxon>Magnoliopsida</taxon>
        <taxon>eudicotyledons</taxon>
        <taxon>Gunneridae</taxon>
        <taxon>Pentapetalae</taxon>
        <taxon>rosids</taxon>
        <taxon>fabids</taxon>
        <taxon>Malpighiales</taxon>
        <taxon>Salicaceae</taxon>
        <taxon>Saliceae</taxon>
        <taxon>Populus</taxon>
    </lineage>
</organism>
<dbReference type="Proteomes" id="UP000694918">
    <property type="component" value="Unplaced"/>
</dbReference>
<name>A0AAJ6V855_POPEU</name>
<evidence type="ECO:0000313" key="7">
    <source>
        <dbReference type="Proteomes" id="UP000694918"/>
    </source>
</evidence>
<dbReference type="RefSeq" id="XP_011043365.1">
    <property type="nucleotide sequence ID" value="XM_011045063.1"/>
</dbReference>
<proteinExistence type="inferred from homology"/>
<dbReference type="FunFam" id="1.25.40.10:FF:000385">
    <property type="entry name" value="Pentatricopeptide repeat-containing protein mitochondrial"/>
    <property type="match status" value="1"/>
</dbReference>
<dbReference type="InterPro" id="IPR002885">
    <property type="entry name" value="PPR_rpt"/>
</dbReference>
<dbReference type="InterPro" id="IPR011990">
    <property type="entry name" value="TPR-like_helical_dom_sf"/>
</dbReference>
<evidence type="ECO:0000313" key="8">
    <source>
        <dbReference type="RefSeq" id="XP_011043365.1"/>
    </source>
</evidence>
<dbReference type="Pfam" id="PF13041">
    <property type="entry name" value="PPR_2"/>
    <property type="match status" value="1"/>
</dbReference>
<dbReference type="GO" id="GO:0003729">
    <property type="term" value="F:mRNA binding"/>
    <property type="evidence" value="ECO:0007669"/>
    <property type="project" value="UniProtKB-ARBA"/>
</dbReference>
<feature type="repeat" description="PPR" evidence="6">
    <location>
        <begin position="150"/>
        <end position="184"/>
    </location>
</feature>
<sequence length="515" mass="58416">MAGKEKTPLFLLPCLCSETLTMNTKLISKTLIQTQNAIISRSYYTNKTNKATLYSKLSPLGSTPSLEPELDSWIQSGKKVKVAELQRIIHDFRMRKRFTHALQVSEWMNKKGICIFSPSQHAVQLDLIGRVHGLVSAENYFNNLRDQDKNEKTYGALLNCYVQKRETDKSISHLQKMKEMGFAKSSLSYNDIMCLYTNVGQLEKVPQVLNEMKEKNVSPDNFSYRLCMNSYGARGDLEGMEKMLNEMEHQPDIVVDWNSYAVAASSYIKGGLTDKAIDSLKKSETRLDKKDGTGYNHLISLYATLGEKTEVLRLWDLEKSTCGRPINKDYINIMASLVKLDEFEEVEKVLKEWESSGNFYDVRVPNTLIIGYSGKGLYEKAKALLENLTEKGKATLPNIWGKVAAGFFDKNEVAKAFSCMKAALCLYEENKEWKPNQKVISGILSWLGDEGSAEDTEAFVSSLKNVIPMNREMYHAVLKAHIRAGKEVHGLLDAMKTYKIKEDEETKKILSMMQN</sequence>
<dbReference type="GeneID" id="105138854"/>
<comment type="subcellular location">
    <subcellularLocation>
        <location evidence="1">Mitochondrion</location>
    </subcellularLocation>
</comment>
<feature type="repeat" description="PPR" evidence="6">
    <location>
        <begin position="185"/>
        <end position="219"/>
    </location>
</feature>
<keyword evidence="3" id="KW-0677">Repeat</keyword>
<evidence type="ECO:0000256" key="5">
    <source>
        <dbReference type="ARBA" id="ARBA00023128"/>
    </source>
</evidence>
<evidence type="ECO:0000256" key="2">
    <source>
        <dbReference type="ARBA" id="ARBA00007626"/>
    </source>
</evidence>
<dbReference type="PANTHER" id="PTHR45717">
    <property type="entry name" value="OS12G0527900 PROTEIN"/>
    <property type="match status" value="1"/>
</dbReference>
<dbReference type="Pfam" id="PF01535">
    <property type="entry name" value="PPR"/>
    <property type="match status" value="3"/>
</dbReference>
<evidence type="ECO:0000256" key="3">
    <source>
        <dbReference type="ARBA" id="ARBA00022737"/>
    </source>
</evidence>
<dbReference type="NCBIfam" id="TIGR00756">
    <property type="entry name" value="PPR"/>
    <property type="match status" value="3"/>
</dbReference>
<dbReference type="GO" id="GO:0005739">
    <property type="term" value="C:mitochondrion"/>
    <property type="evidence" value="ECO:0007669"/>
    <property type="project" value="UniProtKB-SubCell"/>
</dbReference>